<reference evidence="2" key="1">
    <citation type="submission" date="2023-06" db="EMBL/GenBank/DDBJ databases">
        <title>Draft genome sequence of Nocardioides sp. SOB72.</title>
        <authorList>
            <person name="Zhang G."/>
        </authorList>
    </citation>
    <scope>NUCLEOTIDE SEQUENCE</scope>
    <source>
        <strain evidence="2">SOB72</strain>
    </source>
</reference>
<dbReference type="EMBL" id="JAUHJR010000009">
    <property type="protein sequence ID" value="MDN4163152.1"/>
    <property type="molecule type" value="Genomic_DNA"/>
</dbReference>
<keyword evidence="3" id="KW-1185">Reference proteome</keyword>
<dbReference type="Pfam" id="PF09534">
    <property type="entry name" value="Trp_oprn_chp"/>
    <property type="match status" value="1"/>
</dbReference>
<feature type="transmembrane region" description="Helical" evidence="1">
    <location>
        <begin position="127"/>
        <end position="150"/>
    </location>
</feature>
<dbReference type="Proteomes" id="UP001168537">
    <property type="component" value="Unassembled WGS sequence"/>
</dbReference>
<keyword evidence="1" id="KW-0472">Membrane</keyword>
<dbReference type="InterPro" id="IPR019051">
    <property type="entry name" value="Trp_biosyn_TM_oprn/chp"/>
</dbReference>
<dbReference type="InterPro" id="IPR006311">
    <property type="entry name" value="TAT_signal"/>
</dbReference>
<keyword evidence="1" id="KW-1133">Transmembrane helix</keyword>
<feature type="transmembrane region" description="Helical" evidence="1">
    <location>
        <begin position="59"/>
        <end position="76"/>
    </location>
</feature>
<comment type="caution">
    <text evidence="2">The sequence shown here is derived from an EMBL/GenBank/DDBJ whole genome shotgun (WGS) entry which is preliminary data.</text>
</comment>
<accession>A0ABT8EY85</accession>
<keyword evidence="1" id="KW-0812">Transmembrane</keyword>
<proteinExistence type="predicted"/>
<sequence length="196" mass="19534">MADPAARRTFGPLVLAGLAGATLAAVGGSRPWAEAAAGSGGEAAFLGYAAGDTGEMPAATAVALVVLACWGVLLVTRRRVRRAVAVLGAVAALGLVAAVVVGWSSTVDDVRAAYDATGSTPEVGRTAWLWASALGSLVTLVASVAAVRLVPGWPEMGSRYDAPAGGPAAAPEAVAPEDATNIDLWKAMDEGRDPTA</sequence>
<organism evidence="2 3">
    <name type="scientific">Nocardioides abyssi</name>
    <dbReference type="NCBI Taxonomy" id="3058370"/>
    <lineage>
        <taxon>Bacteria</taxon>
        <taxon>Bacillati</taxon>
        <taxon>Actinomycetota</taxon>
        <taxon>Actinomycetes</taxon>
        <taxon>Propionibacteriales</taxon>
        <taxon>Nocardioidaceae</taxon>
        <taxon>Nocardioides</taxon>
    </lineage>
</organism>
<feature type="transmembrane region" description="Helical" evidence="1">
    <location>
        <begin position="83"/>
        <end position="107"/>
    </location>
</feature>
<evidence type="ECO:0000313" key="2">
    <source>
        <dbReference type="EMBL" id="MDN4163152.1"/>
    </source>
</evidence>
<protein>
    <submittedName>
        <fullName evidence="2">Trp biosynthesis-associated membrane protein</fullName>
    </submittedName>
</protein>
<dbReference type="PROSITE" id="PS51318">
    <property type="entry name" value="TAT"/>
    <property type="match status" value="1"/>
</dbReference>
<name>A0ABT8EY85_9ACTN</name>
<dbReference type="RefSeq" id="WP_300962382.1">
    <property type="nucleotide sequence ID" value="NZ_JAUHJR010000009.1"/>
</dbReference>
<evidence type="ECO:0000256" key="1">
    <source>
        <dbReference type="SAM" id="Phobius"/>
    </source>
</evidence>
<evidence type="ECO:0000313" key="3">
    <source>
        <dbReference type="Proteomes" id="UP001168537"/>
    </source>
</evidence>
<gene>
    <name evidence="2" type="ORF">QWY29_17415</name>
</gene>